<dbReference type="SUPFAM" id="SSF53474">
    <property type="entry name" value="alpha/beta-Hydrolases"/>
    <property type="match status" value="1"/>
</dbReference>
<dbReference type="Proteomes" id="UP000195221">
    <property type="component" value="Unassembled WGS sequence"/>
</dbReference>
<gene>
    <name evidence="2" type="ORF">PAMC26577_13940</name>
</gene>
<evidence type="ECO:0000259" key="1">
    <source>
        <dbReference type="Pfam" id="PF12697"/>
    </source>
</evidence>
<name>A0A242MW14_CABSO</name>
<feature type="domain" description="AB hydrolase-1" evidence="1">
    <location>
        <begin position="2"/>
        <end position="158"/>
    </location>
</feature>
<proteinExistence type="predicted"/>
<evidence type="ECO:0000313" key="2">
    <source>
        <dbReference type="EMBL" id="OTP75076.1"/>
    </source>
</evidence>
<dbReference type="Pfam" id="PF12697">
    <property type="entry name" value="Abhydrolase_6"/>
    <property type="match status" value="1"/>
</dbReference>
<dbReference type="PANTHER" id="PTHR37017:SF11">
    <property type="entry name" value="ESTERASE_LIPASE_THIOESTERASE DOMAIN-CONTAINING PROTEIN"/>
    <property type="match status" value="1"/>
</dbReference>
<evidence type="ECO:0000313" key="3">
    <source>
        <dbReference type="Proteomes" id="UP000195221"/>
    </source>
</evidence>
<organism evidence="2 3">
    <name type="scientific">Caballeronia sordidicola</name>
    <name type="common">Burkholderia sordidicola</name>
    <dbReference type="NCBI Taxonomy" id="196367"/>
    <lineage>
        <taxon>Bacteria</taxon>
        <taxon>Pseudomonadati</taxon>
        <taxon>Pseudomonadota</taxon>
        <taxon>Betaproteobacteria</taxon>
        <taxon>Burkholderiales</taxon>
        <taxon>Burkholderiaceae</taxon>
        <taxon>Caballeronia</taxon>
    </lineage>
</organism>
<dbReference type="AlphaFoldDB" id="A0A242MW14"/>
<dbReference type="Gene3D" id="3.40.50.1820">
    <property type="entry name" value="alpha/beta hydrolase"/>
    <property type="match status" value="1"/>
</dbReference>
<accession>A0A242MW14</accession>
<protein>
    <submittedName>
        <fullName evidence="2">Putative signal peptide protein</fullName>
    </submittedName>
</protein>
<dbReference type="InterPro" id="IPR029058">
    <property type="entry name" value="AB_hydrolase_fold"/>
</dbReference>
<reference evidence="2 3" key="1">
    <citation type="submission" date="2017-03" db="EMBL/GenBank/DDBJ databases">
        <title>Genome analysis of strain PAMC 26577.</title>
        <authorList>
            <person name="Oh H.-M."/>
            <person name="Yang J.-A."/>
        </authorList>
    </citation>
    <scope>NUCLEOTIDE SEQUENCE [LARGE SCALE GENOMIC DNA]</scope>
    <source>
        <strain evidence="2 3">PAMC 26577</strain>
    </source>
</reference>
<comment type="caution">
    <text evidence="2">The sequence shown here is derived from an EMBL/GenBank/DDBJ whole genome shotgun (WGS) entry which is preliminary data.</text>
</comment>
<dbReference type="PANTHER" id="PTHR37017">
    <property type="entry name" value="AB HYDROLASE-1 DOMAIN-CONTAINING PROTEIN-RELATED"/>
    <property type="match status" value="1"/>
</dbReference>
<dbReference type="EMBL" id="NBTZ01000053">
    <property type="protein sequence ID" value="OTP75076.1"/>
    <property type="molecule type" value="Genomic_DNA"/>
</dbReference>
<sequence length="169" mass="17211">MVGHSFGGVVITQAGNDPKVAALVYVSAFAPNDGQSVNDITAPFPAPSWQSEEIQDSAGYISLSPAAISGAFAPDVSSSEQALLAVVQAPLAGSCFADKIATAAWKTKPSWWIYGDQDQIIPAALQQAVSKAINATTTVIPGAGHVTLIAHPDAVAAVILDAATKTGNL</sequence>
<dbReference type="InterPro" id="IPR052897">
    <property type="entry name" value="Sec-Metab_Biosynth_Hydrolase"/>
</dbReference>
<dbReference type="InterPro" id="IPR000073">
    <property type="entry name" value="AB_hydrolase_1"/>
</dbReference>